<reference evidence="3" key="1">
    <citation type="journal article" date="2013" name="Science">
        <title>The Amborella genome and the evolution of flowering plants.</title>
        <authorList>
            <consortium name="Amborella Genome Project"/>
        </authorList>
    </citation>
    <scope>NUCLEOTIDE SEQUENCE [LARGE SCALE GENOMIC DNA]</scope>
</reference>
<proteinExistence type="predicted"/>
<accession>W1PAE2</accession>
<organism evidence="2 3">
    <name type="scientific">Amborella trichopoda</name>
    <dbReference type="NCBI Taxonomy" id="13333"/>
    <lineage>
        <taxon>Eukaryota</taxon>
        <taxon>Viridiplantae</taxon>
        <taxon>Streptophyta</taxon>
        <taxon>Embryophyta</taxon>
        <taxon>Tracheophyta</taxon>
        <taxon>Spermatophyta</taxon>
        <taxon>Magnoliopsida</taxon>
        <taxon>Amborellales</taxon>
        <taxon>Amborellaceae</taxon>
        <taxon>Amborella</taxon>
    </lineage>
</organism>
<dbReference type="Gramene" id="ERN04903">
    <property type="protein sequence ID" value="ERN04903"/>
    <property type="gene ID" value="AMTR_s00080p00054810"/>
</dbReference>
<dbReference type="PANTHER" id="PTHR33737:SF2">
    <property type="entry name" value="OS12G0102700 PROTEIN"/>
    <property type="match status" value="1"/>
</dbReference>
<feature type="region of interest" description="Disordered" evidence="1">
    <location>
        <begin position="202"/>
        <end position="237"/>
    </location>
</feature>
<sequence>MEPPLAEDALSLIDIVQEDDTLLQINGASALHTKPGFVFSPINNVSATKQCPISIESKGDPPITSEEPLQTRKRKKGGGYNLRKSLAWHRAFLTDEGVLDPLELSIVNGSFRKSCKTLLSGVMKEDPQATGASLISDGPDLHSIEEKLFRGPRSSTTHKGDKGQGDSSTKSECSTLDSASSLCTPKKLGEAKTAYSKSNISKATAARGDSSFPPTTSINTSRTTKRLKSAPQNASSVVKNGKKIGRMISKENSKIRLNGSTMPVSVANVSPLVPTESSICNKTKVSTERKKHPIPNIPGAGLSKRSSGQNTVPEQVAFPIGSHLATNSQKPELANSTIHSEVILRSANQISTHSSIRAAGCHGSPASLPSNSIQSSQQNLKPSGLRMPSPTLGYFDPAKVSGLQCVPSKSSNVVNDVVEARIPSIRQPSIANILRSLHVPYEKRVSTIQSNSTASCRTGTASTLDSSVPLTENMKSSLEKNKLPKVQMRTSSNSENLSCSQSDHWRELLDNCTNSIIGDLADQAGEEEQSGALDKQSAMLCDQGNSIRNPKTLVEDGAQDSGSLSIDVIDSTTGSSMEMGILHSAYQPLSTPNKLRGIDVKTDSLVNNRCEEVAALLDRDSLTIPESEHAVESTDSNCNSHAKKDIEESCQATTAGEKLILNQSSEQIGHPPIANSSESLHLHHEELGSSVQRMVNGEIIATIDKGSALNIYTETEVMLAIMGDTQEIPCNVSDNCELSDGHVQAKIKNEKNPARNKGALPAFKKKLAGSLASNRDAAINSQSVPVPFSDEWVSALEAAGEDILKVKTGPVQNSPTDKAPPKPGPWSPAVGLILHFTKRSTHNSK</sequence>
<evidence type="ECO:0000256" key="1">
    <source>
        <dbReference type="SAM" id="MobiDB-lite"/>
    </source>
</evidence>
<feature type="compositionally biased region" description="Polar residues" evidence="1">
    <location>
        <begin position="367"/>
        <end position="381"/>
    </location>
</feature>
<evidence type="ECO:0000313" key="3">
    <source>
        <dbReference type="Proteomes" id="UP000017836"/>
    </source>
</evidence>
<dbReference type="GO" id="GO:0008017">
    <property type="term" value="F:microtubule binding"/>
    <property type="evidence" value="ECO:0007669"/>
    <property type="project" value="InterPro"/>
</dbReference>
<name>W1PAE2_AMBTC</name>
<feature type="compositionally biased region" description="Polar residues" evidence="1">
    <location>
        <begin position="212"/>
        <end position="222"/>
    </location>
</feature>
<feature type="region of interest" description="Disordered" evidence="1">
    <location>
        <begin position="149"/>
        <end position="181"/>
    </location>
</feature>
<feature type="region of interest" description="Disordered" evidence="1">
    <location>
        <begin position="283"/>
        <end position="309"/>
    </location>
</feature>
<dbReference type="eggNOG" id="ENOG502S3UH">
    <property type="taxonomic scope" value="Eukaryota"/>
</dbReference>
<dbReference type="PANTHER" id="PTHR33737">
    <property type="entry name" value="OS05G0121800 PROTEIN"/>
    <property type="match status" value="1"/>
</dbReference>
<dbReference type="InterPro" id="IPR045882">
    <property type="entry name" value="GPT1/2"/>
</dbReference>
<evidence type="ECO:0000313" key="2">
    <source>
        <dbReference type="EMBL" id="ERN04903.1"/>
    </source>
</evidence>
<dbReference type="AlphaFoldDB" id="W1PAE2"/>
<protein>
    <submittedName>
        <fullName evidence="2">Uncharacterized protein</fullName>
    </submittedName>
</protein>
<dbReference type="EMBL" id="KI394095">
    <property type="protein sequence ID" value="ERN04903.1"/>
    <property type="molecule type" value="Genomic_DNA"/>
</dbReference>
<feature type="region of interest" description="Disordered" evidence="1">
    <location>
        <begin position="807"/>
        <end position="829"/>
    </location>
</feature>
<feature type="compositionally biased region" description="Polar residues" evidence="1">
    <location>
        <begin position="165"/>
        <end position="181"/>
    </location>
</feature>
<gene>
    <name evidence="2" type="ORF">AMTR_s00080p00054810</name>
</gene>
<dbReference type="OMA" id="ENICHDQ"/>
<dbReference type="Proteomes" id="UP000017836">
    <property type="component" value="Unassembled WGS sequence"/>
</dbReference>
<dbReference type="HOGENOM" id="CLU_013646_0_0_1"/>
<feature type="region of interest" description="Disordered" evidence="1">
    <location>
        <begin position="54"/>
        <end position="76"/>
    </location>
</feature>
<feature type="region of interest" description="Disordered" evidence="1">
    <location>
        <begin position="361"/>
        <end position="383"/>
    </location>
</feature>
<keyword evidence="3" id="KW-1185">Reference proteome</keyword>